<dbReference type="Proteomes" id="UP000318571">
    <property type="component" value="Chromosome 6"/>
</dbReference>
<feature type="transmembrane region" description="Helical" evidence="1">
    <location>
        <begin position="55"/>
        <end position="76"/>
    </location>
</feature>
<sequence>MVGLVKTNRYHDPRCHNKQQHWIATTSSSSSTFMGFRDRERSWLRVDACCIRLDLILGTQIIAAFGFFSSIFALFLSYKSLIQIESGIIFTFLALVGVFLFAAVLFRQVLLLLIWLLITGVEILGFLFVTVLTTILCVRAIGVYPSPAEADRAYNYMNWLVVLGGTSFCMAVLSIYFWIVVFSLFRQYEEEDFEAKTRESIMVI</sequence>
<organism evidence="2 3">
    <name type="scientific">Tigriopus californicus</name>
    <name type="common">Marine copepod</name>
    <dbReference type="NCBI Taxonomy" id="6832"/>
    <lineage>
        <taxon>Eukaryota</taxon>
        <taxon>Metazoa</taxon>
        <taxon>Ecdysozoa</taxon>
        <taxon>Arthropoda</taxon>
        <taxon>Crustacea</taxon>
        <taxon>Multicrustacea</taxon>
        <taxon>Hexanauplia</taxon>
        <taxon>Copepoda</taxon>
        <taxon>Harpacticoida</taxon>
        <taxon>Harpacticidae</taxon>
        <taxon>Tigriopus</taxon>
    </lineage>
</organism>
<evidence type="ECO:0000313" key="2">
    <source>
        <dbReference type="EMBL" id="TRY79165.1"/>
    </source>
</evidence>
<accession>A0A553PN97</accession>
<feature type="transmembrane region" description="Helical" evidence="1">
    <location>
        <begin position="159"/>
        <end position="185"/>
    </location>
</feature>
<evidence type="ECO:0000256" key="1">
    <source>
        <dbReference type="SAM" id="Phobius"/>
    </source>
</evidence>
<keyword evidence="3" id="KW-1185">Reference proteome</keyword>
<keyword evidence="1" id="KW-0812">Transmembrane</keyword>
<comment type="caution">
    <text evidence="2">The sequence shown here is derived from an EMBL/GenBank/DDBJ whole genome shotgun (WGS) entry which is preliminary data.</text>
</comment>
<dbReference type="AlphaFoldDB" id="A0A553PN97"/>
<evidence type="ECO:0000313" key="3">
    <source>
        <dbReference type="Proteomes" id="UP000318571"/>
    </source>
</evidence>
<proteinExistence type="predicted"/>
<keyword evidence="1" id="KW-1133">Transmembrane helix</keyword>
<dbReference type="EMBL" id="VCGU01000002">
    <property type="protein sequence ID" value="TRY79165.1"/>
    <property type="molecule type" value="Genomic_DNA"/>
</dbReference>
<feature type="transmembrane region" description="Helical" evidence="1">
    <location>
        <begin position="88"/>
        <end position="106"/>
    </location>
</feature>
<keyword evidence="1" id="KW-0472">Membrane</keyword>
<name>A0A553PN97_TIGCA</name>
<protein>
    <submittedName>
        <fullName evidence="2">Uncharacterized protein</fullName>
    </submittedName>
</protein>
<feature type="transmembrane region" description="Helical" evidence="1">
    <location>
        <begin position="112"/>
        <end position="138"/>
    </location>
</feature>
<gene>
    <name evidence="2" type="ORF">TCAL_08336</name>
</gene>
<reference evidence="2 3" key="1">
    <citation type="journal article" date="2018" name="Nat. Ecol. Evol.">
        <title>Genomic signatures of mitonuclear coevolution across populations of Tigriopus californicus.</title>
        <authorList>
            <person name="Barreto F.S."/>
            <person name="Watson E.T."/>
            <person name="Lima T.G."/>
            <person name="Willett C.S."/>
            <person name="Edmands S."/>
            <person name="Li W."/>
            <person name="Burton R.S."/>
        </authorList>
    </citation>
    <scope>NUCLEOTIDE SEQUENCE [LARGE SCALE GENOMIC DNA]</scope>
    <source>
        <strain evidence="2 3">San Diego</strain>
    </source>
</reference>